<evidence type="ECO:0000256" key="1">
    <source>
        <dbReference type="ARBA" id="ARBA00022801"/>
    </source>
</evidence>
<evidence type="ECO:0000259" key="3">
    <source>
        <dbReference type="Pfam" id="PF00077"/>
    </source>
</evidence>
<dbReference type="InterPro" id="IPR021109">
    <property type="entry name" value="Peptidase_aspartic_dom_sf"/>
</dbReference>
<proteinExistence type="predicted"/>
<dbReference type="SUPFAM" id="SSF50630">
    <property type="entry name" value="Acid proteases"/>
    <property type="match status" value="1"/>
</dbReference>
<feature type="domain" description="Retropepsins" evidence="3">
    <location>
        <begin position="161"/>
        <end position="204"/>
    </location>
</feature>
<feature type="compositionally biased region" description="Low complexity" evidence="2">
    <location>
        <begin position="62"/>
        <end position="74"/>
    </location>
</feature>
<evidence type="ECO:0000313" key="4">
    <source>
        <dbReference type="EMBL" id="SBQ62521.1"/>
    </source>
</evidence>
<dbReference type="GO" id="GO:0016787">
    <property type="term" value="F:hydrolase activity"/>
    <property type="evidence" value="ECO:0007669"/>
    <property type="project" value="UniProtKB-KW"/>
</dbReference>
<gene>
    <name evidence="4" type="primary">Nfu_g_1_018602</name>
</gene>
<feature type="region of interest" description="Disordered" evidence="2">
    <location>
        <begin position="42"/>
        <end position="87"/>
    </location>
</feature>
<dbReference type="Gene3D" id="2.40.70.10">
    <property type="entry name" value="Acid Proteases"/>
    <property type="match status" value="1"/>
</dbReference>
<reference evidence="4" key="1">
    <citation type="submission" date="2016-05" db="EMBL/GenBank/DDBJ databases">
        <authorList>
            <person name="Lavstsen T."/>
            <person name="Jespersen J.S."/>
        </authorList>
    </citation>
    <scope>NUCLEOTIDE SEQUENCE</scope>
    <source>
        <tissue evidence="4">Brain</tissue>
    </source>
</reference>
<dbReference type="Pfam" id="PF00077">
    <property type="entry name" value="RVP"/>
    <property type="match status" value="1"/>
</dbReference>
<name>A0A1A8FUS9_9TELE</name>
<keyword evidence="1" id="KW-0378">Hydrolase</keyword>
<feature type="compositionally biased region" description="Polar residues" evidence="2">
    <location>
        <begin position="11"/>
        <end position="26"/>
    </location>
</feature>
<dbReference type="InterPro" id="IPR018061">
    <property type="entry name" value="Retropepsins"/>
</dbReference>
<feature type="region of interest" description="Disordered" evidence="2">
    <location>
        <begin position="1"/>
        <end position="26"/>
    </location>
</feature>
<protein>
    <recommendedName>
        <fullName evidence="3">Retropepsins domain-containing protein</fullName>
    </recommendedName>
</protein>
<dbReference type="AlphaFoldDB" id="A0A1A8FUS9"/>
<organism evidence="4">
    <name type="scientific">Nothobranchius korthausae</name>
    <dbReference type="NCBI Taxonomy" id="1143690"/>
    <lineage>
        <taxon>Eukaryota</taxon>
        <taxon>Metazoa</taxon>
        <taxon>Chordata</taxon>
        <taxon>Craniata</taxon>
        <taxon>Vertebrata</taxon>
        <taxon>Euteleostomi</taxon>
        <taxon>Actinopterygii</taxon>
        <taxon>Neopterygii</taxon>
        <taxon>Teleostei</taxon>
        <taxon>Neoteleostei</taxon>
        <taxon>Acanthomorphata</taxon>
        <taxon>Ovalentaria</taxon>
        <taxon>Atherinomorphae</taxon>
        <taxon>Cyprinodontiformes</taxon>
        <taxon>Nothobranchiidae</taxon>
        <taxon>Nothobranchius</taxon>
    </lineage>
</organism>
<evidence type="ECO:0000256" key="2">
    <source>
        <dbReference type="SAM" id="MobiDB-lite"/>
    </source>
</evidence>
<reference evidence="4" key="2">
    <citation type="submission" date="2016-06" db="EMBL/GenBank/DDBJ databases">
        <title>The genome of a short-lived fish provides insights into sex chromosome evolution and the genetic control of aging.</title>
        <authorList>
            <person name="Reichwald K."/>
            <person name="Felder M."/>
            <person name="Petzold A."/>
            <person name="Koch P."/>
            <person name="Groth M."/>
            <person name="Platzer M."/>
        </authorList>
    </citation>
    <scope>NUCLEOTIDE SEQUENCE</scope>
    <source>
        <tissue evidence="4">Brain</tissue>
    </source>
</reference>
<dbReference type="EMBL" id="HAEB01015994">
    <property type="protein sequence ID" value="SBQ62521.1"/>
    <property type="molecule type" value="Transcribed_RNA"/>
</dbReference>
<sequence>MTEQEKCAQRKLTQLHINEPQTKAKTQTAVVLTVRPAGQTQALQTPVAPLPSPSQPVTTAYPSQSGRQQPGPQRHFPTHQGWVQQNQPPPSGACWGCGQMGHLSLTVRIHFQTLNGLGVVMKHDQTGDEEVQLIHGHHNKGSRYAPRALEVAFADSNTKADREPMINVKIEGKSIPMLADTGATYACIKWDYAPPLPMSEKNVKITQTCFISLWIC</sequence>
<accession>A0A1A8FUS9</accession>